<organism evidence="1 2">
    <name type="scientific">Methylorubrum extorquens (strain DSM 6343 / CIP 106787 / DM4)</name>
    <name type="common">Methylobacterium extorquens</name>
    <dbReference type="NCBI Taxonomy" id="661410"/>
    <lineage>
        <taxon>Bacteria</taxon>
        <taxon>Pseudomonadati</taxon>
        <taxon>Pseudomonadota</taxon>
        <taxon>Alphaproteobacteria</taxon>
        <taxon>Hyphomicrobiales</taxon>
        <taxon>Methylobacteriaceae</taxon>
        <taxon>Methylorubrum</taxon>
    </lineage>
</organism>
<evidence type="ECO:0000313" key="2">
    <source>
        <dbReference type="Proteomes" id="UP000008070"/>
    </source>
</evidence>
<evidence type="ECO:0000313" key="1">
    <source>
        <dbReference type="EMBL" id="CAX25501.1"/>
    </source>
</evidence>
<dbReference type="Proteomes" id="UP000008070">
    <property type="component" value="Chromosome"/>
</dbReference>
<reference evidence="2" key="1">
    <citation type="journal article" date="2009" name="PLoS ONE">
        <title>Methylobacterium genome sequences: a reference blueprint to investigate microbial metabolism of C1 compounds from natural and industrial sources.</title>
        <authorList>
            <person name="Vuilleumier S."/>
            <person name="Chistoserdova L."/>
            <person name="Lee M.-C."/>
            <person name="Bringel F."/>
            <person name="Lajus A."/>
            <person name="Zhou Y."/>
            <person name="Gourion B."/>
            <person name="Barbe V."/>
            <person name="Chang J."/>
            <person name="Cruveiller S."/>
            <person name="Dossat C."/>
            <person name="Gillett W."/>
            <person name="Gruffaz C."/>
            <person name="Haugen E."/>
            <person name="Hourcade E."/>
            <person name="Levy R."/>
            <person name="Mangenot S."/>
            <person name="Muller E."/>
            <person name="Nadalig T."/>
            <person name="Pagni M."/>
            <person name="Penny C."/>
            <person name="Peyraud R."/>
            <person name="Robinson D.G."/>
            <person name="Roche D."/>
            <person name="Rouy Z."/>
            <person name="Saenampechek C."/>
            <person name="Salvignol G."/>
            <person name="Vallenet D."/>
            <person name="Wu Z."/>
            <person name="Marx C.J."/>
            <person name="Vorholt J.A."/>
            <person name="Olson M.V."/>
            <person name="Kaul R."/>
            <person name="Weissenbach J."/>
            <person name="Medigue C."/>
            <person name="Lidstrom M.E."/>
        </authorList>
    </citation>
    <scope>NUCLEOTIDE SEQUENCE [LARGE SCALE GENOMIC DNA]</scope>
    <source>
        <strain evidence="2">DSM 6343 / CIP 106787 / DM4</strain>
    </source>
</reference>
<dbReference type="HOGENOM" id="CLU_2554346_0_0_5"/>
<dbReference type="KEGG" id="mdi:METDI3864"/>
<sequence>MASAQEIGGPGAPRIARRLGSAREAVGLVGRRALLRVPQKPGGRAIAADEMVAAASNAFAGIADLRFAARKRRSGSDTIRGR</sequence>
<gene>
    <name evidence="1" type="ORF">METD_I3864</name>
</gene>
<name>C7CBV4_METED</name>
<dbReference type="AlphaFoldDB" id="C7CBV4"/>
<protein>
    <submittedName>
        <fullName evidence="1">Uncharacterized protein</fullName>
    </submittedName>
</protein>
<proteinExistence type="predicted"/>
<dbReference type="EMBL" id="FP103042">
    <property type="protein sequence ID" value="CAX25501.1"/>
    <property type="molecule type" value="Genomic_DNA"/>
</dbReference>
<accession>C7CBV4</accession>